<evidence type="ECO:0000256" key="5">
    <source>
        <dbReference type="SAM" id="Phobius"/>
    </source>
</evidence>
<feature type="transmembrane region" description="Helical" evidence="5">
    <location>
        <begin position="243"/>
        <end position="266"/>
    </location>
</feature>
<evidence type="ECO:0000256" key="1">
    <source>
        <dbReference type="ARBA" id="ARBA00004141"/>
    </source>
</evidence>
<dbReference type="InterPro" id="IPR004481">
    <property type="entry name" value="K/Na/Ca-exchanger"/>
</dbReference>
<dbReference type="EMBL" id="MHLX01000023">
    <property type="protein sequence ID" value="OGZ18885.1"/>
    <property type="molecule type" value="Genomic_DNA"/>
</dbReference>
<evidence type="ECO:0000313" key="7">
    <source>
        <dbReference type="EMBL" id="OGZ18885.1"/>
    </source>
</evidence>
<evidence type="ECO:0000256" key="3">
    <source>
        <dbReference type="ARBA" id="ARBA00022989"/>
    </source>
</evidence>
<feature type="transmembrane region" description="Helical" evidence="5">
    <location>
        <begin position="6"/>
        <end position="29"/>
    </location>
</feature>
<dbReference type="GO" id="GO:0005262">
    <property type="term" value="F:calcium channel activity"/>
    <property type="evidence" value="ECO:0007669"/>
    <property type="project" value="TreeGrafter"/>
</dbReference>
<evidence type="ECO:0000313" key="8">
    <source>
        <dbReference type="Proteomes" id="UP000176662"/>
    </source>
</evidence>
<dbReference type="GO" id="GO:0005886">
    <property type="term" value="C:plasma membrane"/>
    <property type="evidence" value="ECO:0007669"/>
    <property type="project" value="TreeGrafter"/>
</dbReference>
<comment type="caution">
    <text evidence="7">The sequence shown here is derived from an EMBL/GenBank/DDBJ whole genome shotgun (WGS) entry which is preliminary data.</text>
</comment>
<dbReference type="GO" id="GO:0006874">
    <property type="term" value="P:intracellular calcium ion homeostasis"/>
    <property type="evidence" value="ECO:0007669"/>
    <property type="project" value="TreeGrafter"/>
</dbReference>
<feature type="transmembrane region" description="Helical" evidence="5">
    <location>
        <begin position="302"/>
        <end position="318"/>
    </location>
</feature>
<evidence type="ECO:0000256" key="2">
    <source>
        <dbReference type="ARBA" id="ARBA00022692"/>
    </source>
</evidence>
<feature type="domain" description="Sodium/calcium exchanger membrane region" evidence="6">
    <location>
        <begin position="6"/>
        <end position="147"/>
    </location>
</feature>
<protein>
    <recommendedName>
        <fullName evidence="6">Sodium/calcium exchanger membrane region domain-containing protein</fullName>
    </recommendedName>
</protein>
<evidence type="ECO:0000256" key="4">
    <source>
        <dbReference type="ARBA" id="ARBA00023136"/>
    </source>
</evidence>
<dbReference type="PANTHER" id="PTHR10846:SF8">
    <property type="entry name" value="INNER MEMBRANE PROTEIN YRBG"/>
    <property type="match status" value="1"/>
</dbReference>
<dbReference type="InterPro" id="IPR044880">
    <property type="entry name" value="NCX_ion-bd_dom_sf"/>
</dbReference>
<dbReference type="Gene3D" id="1.20.1420.30">
    <property type="entry name" value="NCX, central ion-binding region"/>
    <property type="match status" value="1"/>
</dbReference>
<dbReference type="PANTHER" id="PTHR10846">
    <property type="entry name" value="SODIUM/POTASSIUM/CALCIUM EXCHANGER"/>
    <property type="match status" value="1"/>
</dbReference>
<keyword evidence="2 5" id="KW-0812">Transmembrane</keyword>
<feature type="transmembrane region" description="Helical" evidence="5">
    <location>
        <begin position="76"/>
        <end position="94"/>
    </location>
</feature>
<gene>
    <name evidence="7" type="ORF">A2Z68_00545</name>
</gene>
<dbReference type="InterPro" id="IPR004837">
    <property type="entry name" value="NaCa_Exmemb"/>
</dbReference>
<feature type="transmembrane region" description="Helical" evidence="5">
    <location>
        <begin position="272"/>
        <end position="290"/>
    </location>
</feature>
<feature type="transmembrane region" description="Helical" evidence="5">
    <location>
        <begin position="175"/>
        <end position="199"/>
    </location>
</feature>
<feature type="domain" description="Sodium/calcium exchanger membrane region" evidence="6">
    <location>
        <begin position="175"/>
        <end position="314"/>
    </location>
</feature>
<comment type="subcellular location">
    <subcellularLocation>
        <location evidence="1">Membrane</location>
        <topology evidence="1">Multi-pass membrane protein</topology>
    </subcellularLocation>
</comment>
<feature type="transmembrane region" description="Helical" evidence="5">
    <location>
        <begin position="129"/>
        <end position="147"/>
    </location>
</feature>
<feature type="transmembrane region" description="Helical" evidence="5">
    <location>
        <begin position="205"/>
        <end position="231"/>
    </location>
</feature>
<feature type="transmembrane region" description="Helical" evidence="5">
    <location>
        <begin position="41"/>
        <end position="64"/>
    </location>
</feature>
<organism evidence="7 8">
    <name type="scientific">Candidatus Nealsonbacteria bacterium RBG_13_38_11</name>
    <dbReference type="NCBI Taxonomy" id="1801662"/>
    <lineage>
        <taxon>Bacteria</taxon>
        <taxon>Candidatus Nealsoniibacteriota</taxon>
    </lineage>
</organism>
<keyword evidence="4 5" id="KW-0472">Membrane</keyword>
<proteinExistence type="predicted"/>
<dbReference type="Pfam" id="PF01699">
    <property type="entry name" value="Na_Ca_ex"/>
    <property type="match status" value="2"/>
</dbReference>
<name>A0A1G2DZB6_9BACT</name>
<sequence>MMVALYILVFIVSGLLLALAGRFLINALVRMAKVLCWKEFVVAFFIMAFAGSLPNFFVGISAALRGIPELAFGDVVGGNLADLTIVLALATLFAKGIPAASKTIQTSSIFTLVIAILPMLLILDGQLGRIDGVILILFFIMYIAWLFSKDERFKKTYDVPPCPVGNRTIEFLKDIGLMIAGIALILVAAQGIVTSALFFANHFNLSLVLIGILVVGLGNCMPEAYFSIVCAKKGEGWLVLGDLMGTVIVAATLVLGIVALICPIVISDFSPFAIARIFLILAALFFLTFVRTGQKITRKEAIFLLFLYIAFLITEILAK</sequence>
<dbReference type="GO" id="GO:0008273">
    <property type="term" value="F:calcium, potassium:sodium antiporter activity"/>
    <property type="evidence" value="ECO:0007669"/>
    <property type="project" value="TreeGrafter"/>
</dbReference>
<dbReference type="Proteomes" id="UP000176662">
    <property type="component" value="Unassembled WGS sequence"/>
</dbReference>
<accession>A0A1G2DZB6</accession>
<feature type="transmembrane region" description="Helical" evidence="5">
    <location>
        <begin position="106"/>
        <end position="123"/>
    </location>
</feature>
<reference evidence="7 8" key="1">
    <citation type="journal article" date="2016" name="Nat. Commun.">
        <title>Thousands of microbial genomes shed light on interconnected biogeochemical processes in an aquifer system.</title>
        <authorList>
            <person name="Anantharaman K."/>
            <person name="Brown C.T."/>
            <person name="Hug L.A."/>
            <person name="Sharon I."/>
            <person name="Castelle C.J."/>
            <person name="Probst A.J."/>
            <person name="Thomas B.C."/>
            <person name="Singh A."/>
            <person name="Wilkins M.J."/>
            <person name="Karaoz U."/>
            <person name="Brodie E.L."/>
            <person name="Williams K.H."/>
            <person name="Hubbard S.S."/>
            <person name="Banfield J.F."/>
        </authorList>
    </citation>
    <scope>NUCLEOTIDE SEQUENCE [LARGE SCALE GENOMIC DNA]</scope>
</reference>
<evidence type="ECO:0000259" key="6">
    <source>
        <dbReference type="Pfam" id="PF01699"/>
    </source>
</evidence>
<dbReference type="AlphaFoldDB" id="A0A1G2DZB6"/>
<keyword evidence="3 5" id="KW-1133">Transmembrane helix</keyword>